<evidence type="ECO:0000256" key="1">
    <source>
        <dbReference type="ARBA" id="ARBA00010088"/>
    </source>
</evidence>
<protein>
    <submittedName>
        <fullName evidence="6">Pimeloyl-ACP methyl ester carboxylesterase</fullName>
    </submittedName>
</protein>
<evidence type="ECO:0000256" key="4">
    <source>
        <dbReference type="PIRSR" id="PIRSR001112-1"/>
    </source>
</evidence>
<sequence length="383" mass="42728">MTPTNWEDIVIEPFEVRIPESAVADLRERLRATRWPEPATVDDWGQGVPLEFARELCRYWAEDYDFGLAGRVNAFPGFKTAVEGLGIHFLHVRSPEPDATPLVLTHGWPGSVVEFLDVLGPLTDPAAHGGDPADAFHVVAPSLPGFGWSDKPTGTGWNVERIARAWDELMGKLGYERYAAQGGDWGAGVTNMLAKVAPERLIAIHVNMAGVPYDETKLGAPTAEEKAAIGDLLRFREVGSAYSQQQGTRPQTVGYGLNDSPAAQAAWIVEKFWEWTDNDGSPETALSWRQMLDAISVYWFTETATSSARIYWESKERDLSAIEVPSGISIFPREIIRPSKRWAELRYTDLRWYEVLSKGGHFAAFEQPEAFVGQLRGFFRSLR</sequence>
<dbReference type="GO" id="GO:0097176">
    <property type="term" value="P:epoxide metabolic process"/>
    <property type="evidence" value="ECO:0007669"/>
    <property type="project" value="TreeGrafter"/>
</dbReference>
<dbReference type="GO" id="GO:0004301">
    <property type="term" value="F:epoxide hydrolase activity"/>
    <property type="evidence" value="ECO:0007669"/>
    <property type="project" value="TreeGrafter"/>
</dbReference>
<organism evidence="6 7">
    <name type="scientific">Amycolatopsis umgeniensis</name>
    <dbReference type="NCBI Taxonomy" id="336628"/>
    <lineage>
        <taxon>Bacteria</taxon>
        <taxon>Bacillati</taxon>
        <taxon>Actinomycetota</taxon>
        <taxon>Actinomycetes</taxon>
        <taxon>Pseudonocardiales</taxon>
        <taxon>Pseudonocardiaceae</taxon>
        <taxon>Amycolatopsis</taxon>
    </lineage>
</organism>
<comment type="caution">
    <text evidence="6">The sequence shown here is derived from an EMBL/GenBank/DDBJ whole genome shotgun (WGS) entry which is preliminary data.</text>
</comment>
<name>A0A841AZQ6_9PSEU</name>
<dbReference type="InterPro" id="IPR016292">
    <property type="entry name" value="Epoxide_hydrolase"/>
</dbReference>
<keyword evidence="2" id="KW-0058">Aromatic hydrocarbons catabolism</keyword>
<dbReference type="SUPFAM" id="SSF53474">
    <property type="entry name" value="alpha/beta-Hydrolases"/>
    <property type="match status" value="1"/>
</dbReference>
<dbReference type="Pfam" id="PF06441">
    <property type="entry name" value="EHN"/>
    <property type="match status" value="1"/>
</dbReference>
<accession>A0A841AZQ6</accession>
<feature type="active site" description="Nucleophile" evidence="4">
    <location>
        <position position="184"/>
    </location>
</feature>
<comment type="similarity">
    <text evidence="1">Belongs to the peptidase S33 family.</text>
</comment>
<dbReference type="AlphaFoldDB" id="A0A841AZQ6"/>
<evidence type="ECO:0000256" key="3">
    <source>
        <dbReference type="ARBA" id="ARBA00022801"/>
    </source>
</evidence>
<evidence type="ECO:0000313" key="7">
    <source>
        <dbReference type="Proteomes" id="UP000580861"/>
    </source>
</evidence>
<dbReference type="InterPro" id="IPR029058">
    <property type="entry name" value="AB_hydrolase_fold"/>
</dbReference>
<feature type="active site" description="Proton acceptor" evidence="4">
    <location>
        <position position="361"/>
    </location>
</feature>
<dbReference type="Gene3D" id="3.40.50.1820">
    <property type="entry name" value="alpha/beta hydrolase"/>
    <property type="match status" value="1"/>
</dbReference>
<dbReference type="PRINTS" id="PR00412">
    <property type="entry name" value="EPOXHYDRLASE"/>
</dbReference>
<keyword evidence="3" id="KW-0378">Hydrolase</keyword>
<dbReference type="InterPro" id="IPR010497">
    <property type="entry name" value="Epoxide_hydro_N"/>
</dbReference>
<proteinExistence type="inferred from homology"/>
<evidence type="ECO:0000313" key="6">
    <source>
        <dbReference type="EMBL" id="MBB5852487.1"/>
    </source>
</evidence>
<dbReference type="EMBL" id="JACHMX010000001">
    <property type="protein sequence ID" value="MBB5852487.1"/>
    <property type="molecule type" value="Genomic_DNA"/>
</dbReference>
<evidence type="ECO:0000256" key="2">
    <source>
        <dbReference type="ARBA" id="ARBA00022797"/>
    </source>
</evidence>
<dbReference type="Proteomes" id="UP000580861">
    <property type="component" value="Unassembled WGS sequence"/>
</dbReference>
<reference evidence="6 7" key="1">
    <citation type="submission" date="2020-08" db="EMBL/GenBank/DDBJ databases">
        <title>Sequencing the genomes of 1000 actinobacteria strains.</title>
        <authorList>
            <person name="Klenk H.-P."/>
        </authorList>
    </citation>
    <scope>NUCLEOTIDE SEQUENCE [LARGE SCALE GENOMIC DNA]</scope>
    <source>
        <strain evidence="6 7">DSM 45272</strain>
    </source>
</reference>
<feature type="active site" description="Proton donor" evidence="4">
    <location>
        <position position="311"/>
    </location>
</feature>
<evidence type="ECO:0000259" key="5">
    <source>
        <dbReference type="Pfam" id="PF06441"/>
    </source>
</evidence>
<dbReference type="InterPro" id="IPR000639">
    <property type="entry name" value="Epox_hydrolase-like"/>
</dbReference>
<keyword evidence="7" id="KW-1185">Reference proteome</keyword>
<feature type="domain" description="Epoxide hydrolase N-terminal" evidence="5">
    <location>
        <begin position="11"/>
        <end position="115"/>
    </location>
</feature>
<dbReference type="PANTHER" id="PTHR21661:SF35">
    <property type="entry name" value="EPOXIDE HYDROLASE"/>
    <property type="match status" value="1"/>
</dbReference>
<dbReference type="PIRSF" id="PIRSF001112">
    <property type="entry name" value="Epoxide_hydrolase"/>
    <property type="match status" value="1"/>
</dbReference>
<gene>
    <name evidence="6" type="ORF">HDA45_002574</name>
</gene>
<dbReference type="PANTHER" id="PTHR21661">
    <property type="entry name" value="EPOXIDE HYDROLASE 1-RELATED"/>
    <property type="match status" value="1"/>
</dbReference>